<comment type="caution">
    <text evidence="1">The sequence shown here is derived from an EMBL/GenBank/DDBJ whole genome shotgun (WGS) entry which is preliminary data.</text>
</comment>
<evidence type="ECO:0000313" key="1">
    <source>
        <dbReference type="EMBL" id="KAH6607334.1"/>
    </source>
</evidence>
<accession>A0A9P8QLF9</accession>
<proteinExistence type="predicted"/>
<dbReference type="AlphaFoldDB" id="A0A9P8QLF9"/>
<keyword evidence="2" id="KW-1185">Reference proteome</keyword>
<sequence length="710" mass="77388">MAWTWRTSDRHADPTALLACSRRSWLLDMKPALTRLAATSCAVDAATSLDATMSCSGLLRLDRTPSAVSISVLVDDATALAAEMRPSLGQPGGGGGDGVGRFAQLRVHQVSQVPLVVRQLAEAGREALDQLVELLQLHLHVVVAVDDNVRLLQRLHSLEAEALQASEKLHRGLGRLPRALHQRVVLLVVRGQAHHALCVAAHVGDGAGKDVDGLDEVRVRAVGSVGDEVVERGGELHGAAGRLLDLREHVRRRRVLVAGLHGRVQLVQGVVHARDAGLQHRVDDVVDLVQVRQDEGIDLAVERVVRLSLVLLQLVQLYERLVHAGLVDLELLLLVAQELLEVGIAGSDLALRLLQRPRLVSERLFQVAHLAVVLGEHRGELVALAALEVVRAVLRHAQLSLEPLELVLVAAAGSVLVVQRSVALPDHVGQLEVLRLDLSLELLALLDGLLRACRLELHRLEFLQEIQVLVAKLRVQLREGLRFDLVVLAAHLLPVAVLDLHQLALEGLDALVVLLQHQLVALVLGSRVEVFSLELGQAALGLPLCLLREERLLLSLLLLHQTPLLLLELALGLLLRLLLRQESSPLPLFEDPLLLLVFAILAIQLPLPKLGDFVRLVRLGRRRRRRPTFDFLLWPGGQSGSLVIGGKEVWRVLRQLGDRNKARQVPEIGALIVEFDQAVMLGVVPLPKGLQRVVVAGDCAGSRGDVVVLS</sequence>
<gene>
    <name evidence="1" type="ORF">Trco_003647</name>
</gene>
<name>A0A9P8QLF9_9HYPO</name>
<evidence type="ECO:0000313" key="2">
    <source>
        <dbReference type="Proteomes" id="UP000827724"/>
    </source>
</evidence>
<dbReference type="Proteomes" id="UP000827724">
    <property type="component" value="Unassembled WGS sequence"/>
</dbReference>
<dbReference type="EMBL" id="JAIWOZ010000003">
    <property type="protein sequence ID" value="KAH6607334.1"/>
    <property type="molecule type" value="Genomic_DNA"/>
</dbReference>
<reference evidence="1" key="1">
    <citation type="submission" date="2021-08" db="EMBL/GenBank/DDBJ databases">
        <title>Chromosome-Level Trichoderma cornu-damae using Hi-C Data.</title>
        <authorList>
            <person name="Kim C.S."/>
        </authorList>
    </citation>
    <scope>NUCLEOTIDE SEQUENCE</scope>
    <source>
        <strain evidence="1">KA19-0412C</strain>
    </source>
</reference>
<protein>
    <submittedName>
        <fullName evidence="1">Uncharacterized protein</fullName>
    </submittedName>
</protein>
<organism evidence="1 2">
    <name type="scientific">Trichoderma cornu-damae</name>
    <dbReference type="NCBI Taxonomy" id="654480"/>
    <lineage>
        <taxon>Eukaryota</taxon>
        <taxon>Fungi</taxon>
        <taxon>Dikarya</taxon>
        <taxon>Ascomycota</taxon>
        <taxon>Pezizomycotina</taxon>
        <taxon>Sordariomycetes</taxon>
        <taxon>Hypocreomycetidae</taxon>
        <taxon>Hypocreales</taxon>
        <taxon>Hypocreaceae</taxon>
        <taxon>Trichoderma</taxon>
    </lineage>
</organism>
<dbReference type="OrthoDB" id="10659002at2759"/>